<dbReference type="InterPro" id="IPR017511">
    <property type="entry name" value="PQQ_mDH"/>
</dbReference>
<dbReference type="AlphaFoldDB" id="A0YAJ7"/>
<dbReference type="EMBL" id="AAVT01000001">
    <property type="protein sequence ID" value="EAW33151.1"/>
    <property type="molecule type" value="Genomic_DNA"/>
</dbReference>
<dbReference type="Pfam" id="PF01011">
    <property type="entry name" value="PQQ"/>
    <property type="match status" value="1"/>
</dbReference>
<name>A0YAJ7_9GAMM</name>
<dbReference type="Proteomes" id="UP000004931">
    <property type="component" value="Unassembled WGS sequence"/>
</dbReference>
<evidence type="ECO:0000256" key="1">
    <source>
        <dbReference type="ARBA" id="ARBA00001931"/>
    </source>
</evidence>
<gene>
    <name evidence="6" type="ORF">GP2143_17886</name>
</gene>
<feature type="signal peptide" evidence="4">
    <location>
        <begin position="1"/>
        <end position="22"/>
    </location>
</feature>
<dbReference type="eggNOG" id="COG4993">
    <property type="taxonomic scope" value="Bacteria"/>
</dbReference>
<dbReference type="CDD" id="cd10280">
    <property type="entry name" value="PQQ_mGDH"/>
    <property type="match status" value="1"/>
</dbReference>
<proteinExistence type="inferred from homology"/>
<dbReference type="InterPro" id="IPR002372">
    <property type="entry name" value="PQQ_rpt_dom"/>
</dbReference>
<evidence type="ECO:0000313" key="7">
    <source>
        <dbReference type="Proteomes" id="UP000004931"/>
    </source>
</evidence>
<dbReference type="GO" id="GO:0016614">
    <property type="term" value="F:oxidoreductase activity, acting on CH-OH group of donors"/>
    <property type="evidence" value="ECO:0007669"/>
    <property type="project" value="InterPro"/>
</dbReference>
<dbReference type="SMART" id="SM00564">
    <property type="entry name" value="PQQ"/>
    <property type="match status" value="4"/>
</dbReference>
<evidence type="ECO:0000313" key="6">
    <source>
        <dbReference type="EMBL" id="EAW33151.1"/>
    </source>
</evidence>
<dbReference type="PANTHER" id="PTHR32303">
    <property type="entry name" value="QUINOPROTEIN ALCOHOL DEHYDROGENASE (CYTOCHROME C)"/>
    <property type="match status" value="1"/>
</dbReference>
<comment type="similarity">
    <text evidence="2">Belongs to the bacterial PQQ dehydrogenase family.</text>
</comment>
<dbReference type="InterPro" id="IPR018391">
    <property type="entry name" value="PQQ_b-propeller_rpt"/>
</dbReference>
<dbReference type="InterPro" id="IPR011047">
    <property type="entry name" value="Quinoprotein_ADH-like_sf"/>
</dbReference>
<evidence type="ECO:0000256" key="4">
    <source>
        <dbReference type="SAM" id="SignalP"/>
    </source>
</evidence>
<accession>A0YAJ7</accession>
<evidence type="ECO:0000256" key="3">
    <source>
        <dbReference type="ARBA" id="ARBA00023002"/>
    </source>
</evidence>
<feature type="domain" description="Pyrrolo-quinoline quinone repeat" evidence="5">
    <location>
        <begin position="38"/>
        <end position="619"/>
    </location>
</feature>
<dbReference type="GO" id="GO:0016020">
    <property type="term" value="C:membrane"/>
    <property type="evidence" value="ECO:0007669"/>
    <property type="project" value="InterPro"/>
</dbReference>
<feature type="chain" id="PRO_5002631345" evidence="4">
    <location>
        <begin position="23"/>
        <end position="637"/>
    </location>
</feature>
<dbReference type="GO" id="GO:0048038">
    <property type="term" value="F:quinone binding"/>
    <property type="evidence" value="ECO:0007669"/>
    <property type="project" value="InterPro"/>
</dbReference>
<keyword evidence="7" id="KW-1185">Reference proteome</keyword>
<protein>
    <submittedName>
        <fullName evidence="6">Quinate/shikimate dehydrogenase, putative</fullName>
    </submittedName>
</protein>
<sequence>MKFFSTALALTLVTSFCLSLSAERLIDEKVKVTSNYDWSNYAQDKGSSKYAPLDQINRSTVKDLQIVWSWDSTDNQRVTLRPQQVPLSFKATPIKINNTLFTSTSLGAVVALDAQTGALQWEFDTETWKDGRPVNLGFHHRGVSYWENSGKKRILMPTNNGYLWSLDAETGLPDSLFGDGGKVDLTEGYGREINRKHYGVTAAPTVVGDIVVIGGLVADYPLMDLPPGHVRGFDIHTGKQRWIFHSIPQHGESGNDTWEDDSWKRAGAANVWTLMSADPELGYVYLPFGTPNNDWYGGARPGDNLYAESLVCLDAKTGKRVWHFQMVHHGLWDYDLPAAPNLVDIKVDGKAIKAVAQVSKQGFVYVLDRVTGAPVWPIEERAVQRSNVPGEHSSPTQPIPSKPEAFELQGISDATLIDFTPELRAAAEKIISRFDHGELFTPPSLKGTIQLPGWGGGANWSGAGFDPETSMFYIPSMTMPSVVQLVEPTKDGTTENRYIRGGTRNVRGPQRLPLTKPPYGRISAINLDTGEYVWVKPNGEGIRQKIIDMGIDDPGPVGTFTISGPLVTKMLLFQAVTDNKKHLLTAYDKQTGETVHQFELPAAPGGTPMTYMVDGKQYIVIAVGGVKDARLVTLALP</sequence>
<evidence type="ECO:0000259" key="5">
    <source>
        <dbReference type="Pfam" id="PF01011"/>
    </source>
</evidence>
<comment type="caution">
    <text evidence="6">The sequence shown here is derived from an EMBL/GenBank/DDBJ whole genome shotgun (WGS) entry which is preliminary data.</text>
</comment>
<dbReference type="Gene3D" id="2.140.10.10">
    <property type="entry name" value="Quinoprotein alcohol dehydrogenase-like superfamily"/>
    <property type="match status" value="2"/>
</dbReference>
<reference evidence="6 7" key="1">
    <citation type="journal article" date="2010" name="J. Bacteriol.">
        <title>Genome sequence of the oligotrophic marine Gammaproteobacterium HTCC2143, isolated from the Oregon Coast.</title>
        <authorList>
            <person name="Oh H.M."/>
            <person name="Kang I."/>
            <person name="Ferriera S."/>
            <person name="Giovannoni S.J."/>
            <person name="Cho J.C."/>
        </authorList>
    </citation>
    <scope>NUCLEOTIDE SEQUENCE [LARGE SCALE GENOMIC DNA]</scope>
    <source>
        <strain evidence="6 7">HTCC2143</strain>
    </source>
</reference>
<organism evidence="6 7">
    <name type="scientific">marine gamma proteobacterium HTCC2143</name>
    <dbReference type="NCBI Taxonomy" id="247633"/>
    <lineage>
        <taxon>Bacteria</taxon>
        <taxon>Pseudomonadati</taxon>
        <taxon>Pseudomonadota</taxon>
        <taxon>Gammaproteobacteria</taxon>
        <taxon>Cellvibrionales</taxon>
        <taxon>Spongiibacteraceae</taxon>
        <taxon>BD1-7 clade</taxon>
    </lineage>
</organism>
<dbReference type="STRING" id="247633.GP2143_17886"/>
<keyword evidence="3" id="KW-0560">Oxidoreductase</keyword>
<dbReference type="OrthoDB" id="9794322at2"/>
<evidence type="ECO:0000256" key="2">
    <source>
        <dbReference type="ARBA" id="ARBA00008156"/>
    </source>
</evidence>
<keyword evidence="4" id="KW-0732">Signal</keyword>
<comment type="cofactor">
    <cofactor evidence="1">
        <name>pyrroloquinoline quinone</name>
        <dbReference type="ChEBI" id="CHEBI:58442"/>
    </cofactor>
</comment>
<dbReference type="SUPFAM" id="SSF50998">
    <property type="entry name" value="Quinoprotein alcohol dehydrogenase-like"/>
    <property type="match status" value="1"/>
</dbReference>
<dbReference type="PANTHER" id="PTHR32303:SF4">
    <property type="entry name" value="QUINOPROTEIN GLUCOSE DEHYDROGENASE"/>
    <property type="match status" value="1"/>
</dbReference>